<feature type="transmembrane region" description="Helical" evidence="1">
    <location>
        <begin position="212"/>
        <end position="230"/>
    </location>
</feature>
<protein>
    <recommendedName>
        <fullName evidence="2">DUF4159 domain-containing protein</fullName>
    </recommendedName>
</protein>
<keyword evidence="1" id="KW-0472">Membrane</keyword>
<dbReference type="RefSeq" id="WP_105042237.1">
    <property type="nucleotide sequence ID" value="NZ_MQWA01000001.1"/>
</dbReference>
<dbReference type="Pfam" id="PF13709">
    <property type="entry name" value="DUF4159"/>
    <property type="match status" value="1"/>
</dbReference>
<evidence type="ECO:0000313" key="4">
    <source>
        <dbReference type="Proteomes" id="UP000239907"/>
    </source>
</evidence>
<dbReference type="Gene3D" id="3.40.50.12140">
    <property type="entry name" value="Domain of unknown function DUF4159"/>
    <property type="match status" value="1"/>
</dbReference>
<reference evidence="3 4" key="1">
    <citation type="submission" date="2016-12" db="EMBL/GenBank/DDBJ databases">
        <title>Study of bacterial adaptation to deep sea.</title>
        <authorList>
            <person name="Song J."/>
            <person name="Yoshizawa S."/>
            <person name="Kogure K."/>
        </authorList>
    </citation>
    <scope>NUCLEOTIDE SEQUENCE [LARGE SCALE GENOMIC DNA]</scope>
    <source>
        <strain evidence="3 4">SAORIC-165</strain>
    </source>
</reference>
<gene>
    <name evidence="3" type="ORF">BSZ32_04025</name>
</gene>
<comment type="caution">
    <text evidence="3">The sequence shown here is derived from an EMBL/GenBank/DDBJ whole genome shotgun (WGS) entry which is preliminary data.</text>
</comment>
<evidence type="ECO:0000259" key="2">
    <source>
        <dbReference type="Pfam" id="PF13709"/>
    </source>
</evidence>
<dbReference type="AlphaFoldDB" id="A0A2S7TZI3"/>
<organism evidence="3 4">
    <name type="scientific">Rubritalea profundi</name>
    <dbReference type="NCBI Taxonomy" id="1658618"/>
    <lineage>
        <taxon>Bacteria</taxon>
        <taxon>Pseudomonadati</taxon>
        <taxon>Verrucomicrobiota</taxon>
        <taxon>Verrucomicrobiia</taxon>
        <taxon>Verrucomicrobiales</taxon>
        <taxon>Rubritaleaceae</taxon>
        <taxon>Rubritalea</taxon>
    </lineage>
</organism>
<accession>A0A2S7TZI3</accession>
<dbReference type="EMBL" id="MQWA01000001">
    <property type="protein sequence ID" value="PQJ27750.1"/>
    <property type="molecule type" value="Genomic_DNA"/>
</dbReference>
<feature type="transmembrane region" description="Helical" evidence="1">
    <location>
        <begin position="108"/>
        <end position="131"/>
    </location>
</feature>
<evidence type="ECO:0000256" key="1">
    <source>
        <dbReference type="SAM" id="Phobius"/>
    </source>
</evidence>
<proteinExistence type="predicted"/>
<feature type="transmembrane region" description="Helical" evidence="1">
    <location>
        <begin position="73"/>
        <end position="96"/>
    </location>
</feature>
<dbReference type="OrthoDB" id="9773014at2"/>
<keyword evidence="1" id="KW-0812">Transmembrane</keyword>
<keyword evidence="1" id="KW-1133">Transmembrane helix</keyword>
<feature type="transmembrane region" description="Helical" evidence="1">
    <location>
        <begin position="151"/>
        <end position="169"/>
    </location>
</feature>
<feature type="domain" description="DUF4159" evidence="2">
    <location>
        <begin position="328"/>
        <end position="525"/>
    </location>
</feature>
<sequence>MNKKNQSKIPEEWIDEIPTRASASKARIVSVAAFMLLGLGAAAWAWGPPVLASFLSQNPSVSVLWENNGTTKSLEFCFLLFAIMAGACSLAGLSSLMRNRVTYHFLRASMWTVYLAVACYVYFTWQGVFSIKAEGLEMGGVKQDGATIFKFWWKACWPALAVGLYAGWLHAMMRSRSVYAAFTRVAGNPMVGDRVLEDIRTHGRDPRHRRSLYASGMTHLIILVLIPYLLSLGGCVEAYRVPKGSGNPVVAMVKMVKPKKKKKKTLSLRPNSAIIFDQPDLDSTEVDEQLEEKTQVTYSATNSKAGKMGKGGGKDGGWPEGMDKYKIRFIRLEHGGAGWDDGMNQTGADINFLRAFSQATGFKKIARKGESHSISLLKKYPKDGFPPFVYLTGNDRMGRVSSADIKILREYCINGGMLIADAGHRNFHHSFIQLMRQVFPDKALIDIPDDDMLYQLPNGFPEGAPAFWHHGGRRALGIKHDGRWIAFYHPGDMNDAWKSQNYTDVSPEMRDAAMNLGINLIYYSFTQWNDTISKLKK</sequence>
<evidence type="ECO:0000313" key="3">
    <source>
        <dbReference type="EMBL" id="PQJ27750.1"/>
    </source>
</evidence>
<dbReference type="InterPro" id="IPR025297">
    <property type="entry name" value="DUF4159"/>
</dbReference>
<keyword evidence="4" id="KW-1185">Reference proteome</keyword>
<name>A0A2S7TZI3_9BACT</name>
<feature type="transmembrane region" description="Helical" evidence="1">
    <location>
        <begin position="28"/>
        <end position="46"/>
    </location>
</feature>
<dbReference type="Proteomes" id="UP000239907">
    <property type="component" value="Unassembled WGS sequence"/>
</dbReference>